<dbReference type="STRING" id="713585.THITH_16980"/>
<keyword evidence="5 6" id="KW-0472">Membrane</keyword>
<comment type="subcellular location">
    <subcellularLocation>
        <location evidence="1">Cell membrane</location>
        <topology evidence="1">Multi-pass membrane protein</topology>
    </subcellularLocation>
</comment>
<evidence type="ECO:0000256" key="6">
    <source>
        <dbReference type="SAM" id="Phobius"/>
    </source>
</evidence>
<name>W0DRW2_9GAMM</name>
<evidence type="ECO:0000313" key="7">
    <source>
        <dbReference type="EMBL" id="AHE99703.1"/>
    </source>
</evidence>
<proteinExistence type="predicted"/>
<dbReference type="GO" id="GO:0005886">
    <property type="term" value="C:plasma membrane"/>
    <property type="evidence" value="ECO:0007669"/>
    <property type="project" value="UniProtKB-SubCell"/>
</dbReference>
<dbReference type="Proteomes" id="UP000005289">
    <property type="component" value="Chromosome"/>
</dbReference>
<feature type="transmembrane region" description="Helical" evidence="6">
    <location>
        <begin position="100"/>
        <end position="117"/>
    </location>
</feature>
<reference evidence="7 8" key="1">
    <citation type="submission" date="2013-12" db="EMBL/GenBank/DDBJ databases">
        <authorList>
            <consortium name="DOE Joint Genome Institute"/>
            <person name="Muyzer G."/>
            <person name="Huntemann M."/>
            <person name="Han J."/>
            <person name="Chen A."/>
            <person name="Kyrpides N."/>
            <person name="Mavromatis K."/>
            <person name="Markowitz V."/>
            <person name="Palaniappan K."/>
            <person name="Ivanova N."/>
            <person name="Schaumberg A."/>
            <person name="Pati A."/>
            <person name="Liolios K."/>
            <person name="Nordberg H.P."/>
            <person name="Cantor M.N."/>
            <person name="Hua S.X."/>
            <person name="Woyke T."/>
        </authorList>
    </citation>
    <scope>NUCLEOTIDE SEQUENCE [LARGE SCALE GENOMIC DNA]</scope>
    <source>
        <strain evidence="7 8">ARh 1</strain>
    </source>
</reference>
<dbReference type="EMBL" id="CP007029">
    <property type="protein sequence ID" value="AHE99703.1"/>
    <property type="molecule type" value="Genomic_DNA"/>
</dbReference>
<evidence type="ECO:0000313" key="8">
    <source>
        <dbReference type="Proteomes" id="UP000005289"/>
    </source>
</evidence>
<dbReference type="HOGENOM" id="CLU_1958581_0_0_6"/>
<evidence type="ECO:0000256" key="1">
    <source>
        <dbReference type="ARBA" id="ARBA00004651"/>
    </source>
</evidence>
<gene>
    <name evidence="7" type="ORF">THITH_16980</name>
</gene>
<dbReference type="RefSeq" id="WP_025367669.1">
    <property type="nucleotide sequence ID" value="NZ_CP007029.1"/>
</dbReference>
<keyword evidence="8" id="KW-1185">Reference proteome</keyword>
<protein>
    <submittedName>
        <fullName evidence="7">ATP synthase I</fullName>
    </submittedName>
</protein>
<feature type="transmembrane region" description="Helical" evidence="6">
    <location>
        <begin position="35"/>
        <end position="57"/>
    </location>
</feature>
<dbReference type="AlphaFoldDB" id="W0DRW2"/>
<sequence>MTPKTATPAVQSFGLQLALTLIVSAALLPLGTGPAFAALLGGIIAAAGNLLVIALVFRRYRAAEPGSLATRMMGAELARLGLVAAGFGLVFANVKDPAVFALFGTFLAVHLVPVWWMHRVSAQAMKR</sequence>
<accession>W0DRW2</accession>
<dbReference type="Pfam" id="PF03899">
    <property type="entry name" value="ATP-synt_I"/>
    <property type="match status" value="1"/>
</dbReference>
<evidence type="ECO:0000256" key="2">
    <source>
        <dbReference type="ARBA" id="ARBA00022475"/>
    </source>
</evidence>
<evidence type="ECO:0000256" key="3">
    <source>
        <dbReference type="ARBA" id="ARBA00022692"/>
    </source>
</evidence>
<dbReference type="OrthoDB" id="5784927at2"/>
<dbReference type="InterPro" id="IPR005598">
    <property type="entry name" value="ATP_synth_I"/>
</dbReference>
<organism evidence="7 8">
    <name type="scientific">Thioalkalivibrio paradoxus ARh 1</name>
    <dbReference type="NCBI Taxonomy" id="713585"/>
    <lineage>
        <taxon>Bacteria</taxon>
        <taxon>Pseudomonadati</taxon>
        <taxon>Pseudomonadota</taxon>
        <taxon>Gammaproteobacteria</taxon>
        <taxon>Chromatiales</taxon>
        <taxon>Ectothiorhodospiraceae</taxon>
        <taxon>Thioalkalivibrio</taxon>
    </lineage>
</organism>
<evidence type="ECO:0000256" key="4">
    <source>
        <dbReference type="ARBA" id="ARBA00022989"/>
    </source>
</evidence>
<evidence type="ECO:0000256" key="5">
    <source>
        <dbReference type="ARBA" id="ARBA00023136"/>
    </source>
</evidence>
<keyword evidence="3 6" id="KW-0812">Transmembrane</keyword>
<keyword evidence="4 6" id="KW-1133">Transmembrane helix</keyword>
<dbReference type="KEGG" id="tti:THITH_16980"/>
<feature type="transmembrane region" description="Helical" evidence="6">
    <location>
        <begin position="77"/>
        <end position="94"/>
    </location>
</feature>
<keyword evidence="2" id="KW-1003">Cell membrane</keyword>